<dbReference type="Pfam" id="PF13781">
    <property type="entry name" value="DoxX_3"/>
    <property type="match status" value="1"/>
</dbReference>
<proteinExistence type="predicted"/>
<evidence type="ECO:0000313" key="3">
    <source>
        <dbReference type="Proteomes" id="UP001597452"/>
    </source>
</evidence>
<keyword evidence="1" id="KW-0472">Membrane</keyword>
<feature type="transmembrane region" description="Helical" evidence="1">
    <location>
        <begin position="215"/>
        <end position="235"/>
    </location>
</feature>
<feature type="transmembrane region" description="Helical" evidence="1">
    <location>
        <begin position="242"/>
        <end position="260"/>
    </location>
</feature>
<evidence type="ECO:0000256" key="1">
    <source>
        <dbReference type="SAM" id="Phobius"/>
    </source>
</evidence>
<comment type="caution">
    <text evidence="2">The sequence shown here is derived from an EMBL/GenBank/DDBJ whole genome shotgun (WGS) entry which is preliminary data.</text>
</comment>
<reference evidence="3" key="1">
    <citation type="journal article" date="2019" name="Int. J. Syst. Evol. Microbiol.">
        <title>The Global Catalogue of Microorganisms (GCM) 10K type strain sequencing project: providing services to taxonomists for standard genome sequencing and annotation.</title>
        <authorList>
            <consortium name="The Broad Institute Genomics Platform"/>
            <consortium name="The Broad Institute Genome Sequencing Center for Infectious Disease"/>
            <person name="Wu L."/>
            <person name="Ma J."/>
        </authorList>
    </citation>
    <scope>NUCLEOTIDE SEQUENCE [LARGE SCALE GENOMIC DNA]</scope>
    <source>
        <strain evidence="3">TISTR 1571</strain>
    </source>
</reference>
<feature type="transmembrane region" description="Helical" evidence="1">
    <location>
        <begin position="272"/>
        <end position="289"/>
    </location>
</feature>
<dbReference type="EMBL" id="JBHUMZ010000011">
    <property type="protein sequence ID" value="MFD2637787.1"/>
    <property type="molecule type" value="Genomic_DNA"/>
</dbReference>
<sequence length="303" mass="34466">MAKNPIYVEIPIKSEMDKLWRVTQTPDEHEKWDLRFSSITYLPKQDDKPQLFTYKTNIGFGLAIKGWGKSIGTHDADAKDGSKTSSLHFGTKQKLSLIKEGRGYWKYNPQPNGTIQFLTQYQYSTNWGKVGNLIDLFFRPMMGWATALSFDVARRWLETGETPSVQYVRFFSTWLIAILFFIVWTYHGLVPKILFMHPTEVSMTTGALPISESQAIWLNYVVGAGEIIIGLSWLFYPKKEHLLKLQLIVFPLLALSAAIAEPANLIHPFNPLTFNFALVVFSAIGLLVSKDVPTAKNCKRKPD</sequence>
<gene>
    <name evidence="2" type="ORF">ACFSW4_02720</name>
</gene>
<accession>A0ABW5Q733</accession>
<name>A0ABW5Q733_9BACI</name>
<keyword evidence="3" id="KW-1185">Reference proteome</keyword>
<organism evidence="2 3">
    <name type="scientific">Piscibacillus salipiscarius</name>
    <dbReference type="NCBI Taxonomy" id="299480"/>
    <lineage>
        <taxon>Bacteria</taxon>
        <taxon>Bacillati</taxon>
        <taxon>Bacillota</taxon>
        <taxon>Bacilli</taxon>
        <taxon>Bacillales</taxon>
        <taxon>Bacillaceae</taxon>
        <taxon>Piscibacillus</taxon>
    </lineage>
</organism>
<evidence type="ECO:0000313" key="2">
    <source>
        <dbReference type="EMBL" id="MFD2637787.1"/>
    </source>
</evidence>
<dbReference type="Proteomes" id="UP001597452">
    <property type="component" value="Unassembled WGS sequence"/>
</dbReference>
<protein>
    <submittedName>
        <fullName evidence="2">DoxX-like family protein</fullName>
    </submittedName>
</protein>
<feature type="transmembrane region" description="Helical" evidence="1">
    <location>
        <begin position="174"/>
        <end position="195"/>
    </location>
</feature>
<keyword evidence="1" id="KW-0812">Transmembrane</keyword>
<keyword evidence="1" id="KW-1133">Transmembrane helix</keyword>
<dbReference type="InterPro" id="IPR025695">
    <property type="entry name" value="DoxX-like"/>
</dbReference>
<dbReference type="RefSeq" id="WP_377327303.1">
    <property type="nucleotide sequence ID" value="NZ_JBHUMZ010000011.1"/>
</dbReference>